<feature type="chain" id="PRO_5041235023" evidence="2">
    <location>
        <begin position="19"/>
        <end position="272"/>
    </location>
</feature>
<evidence type="ECO:0000256" key="2">
    <source>
        <dbReference type="SAM" id="SignalP"/>
    </source>
</evidence>
<evidence type="ECO:0000313" key="4">
    <source>
        <dbReference type="EMBL" id="MDH1055755.1"/>
    </source>
</evidence>
<dbReference type="SUPFAM" id="SSF53807">
    <property type="entry name" value="Helical backbone' metal receptor"/>
    <property type="match status" value="1"/>
</dbReference>
<proteinExistence type="predicted"/>
<dbReference type="InterPro" id="IPR002491">
    <property type="entry name" value="ABC_transptr_periplasmic_BD"/>
</dbReference>
<feature type="signal peptide" evidence="2">
    <location>
        <begin position="1"/>
        <end position="18"/>
    </location>
</feature>
<dbReference type="PROSITE" id="PS50983">
    <property type="entry name" value="FE_B12_PBP"/>
    <property type="match status" value="1"/>
</dbReference>
<dbReference type="AlphaFoldDB" id="A0AA42SR70"/>
<evidence type="ECO:0000313" key="5">
    <source>
        <dbReference type="Proteomes" id="UP001158730"/>
    </source>
</evidence>
<reference evidence="4" key="1">
    <citation type="submission" date="2022-09" db="EMBL/GenBank/DDBJ databases">
        <title>Intensive care unit water sources are persistently colonized with multi-drug resistant bacteria and are the site of extensive horizontal gene transfer of antibiotic resistance genes.</title>
        <authorList>
            <person name="Diorio-Toth L."/>
        </authorList>
    </citation>
    <scope>NUCLEOTIDE SEQUENCE</scope>
    <source>
        <strain evidence="4">GD03990</strain>
    </source>
</reference>
<protein>
    <submittedName>
        <fullName evidence="4">Helical backbone metal receptor</fullName>
    </submittedName>
</protein>
<keyword evidence="1 2" id="KW-0732">Signal</keyword>
<comment type="caution">
    <text evidence="4">The sequence shown here is derived from an EMBL/GenBank/DDBJ whole genome shotgun (WGS) entry which is preliminary data.</text>
</comment>
<dbReference type="Proteomes" id="UP001158730">
    <property type="component" value="Unassembled WGS sequence"/>
</dbReference>
<dbReference type="InterPro" id="IPR054828">
    <property type="entry name" value="Vit_B12_bind_prot"/>
</dbReference>
<evidence type="ECO:0000259" key="3">
    <source>
        <dbReference type="PROSITE" id="PS50983"/>
    </source>
</evidence>
<dbReference type="NCBIfam" id="NF038402">
    <property type="entry name" value="TroA_like"/>
    <property type="match status" value="1"/>
</dbReference>
<dbReference type="GO" id="GO:0071281">
    <property type="term" value="P:cellular response to iron ion"/>
    <property type="evidence" value="ECO:0007669"/>
    <property type="project" value="TreeGrafter"/>
</dbReference>
<feature type="domain" description="Fe/B12 periplasmic-binding" evidence="3">
    <location>
        <begin position="21"/>
        <end position="269"/>
    </location>
</feature>
<dbReference type="Gene3D" id="3.40.50.1980">
    <property type="entry name" value="Nitrogenase molybdenum iron protein domain"/>
    <property type="match status" value="2"/>
</dbReference>
<dbReference type="PANTHER" id="PTHR30535">
    <property type="entry name" value="VITAMIN B12-BINDING PROTEIN"/>
    <property type="match status" value="1"/>
</dbReference>
<evidence type="ECO:0000256" key="1">
    <source>
        <dbReference type="ARBA" id="ARBA00022729"/>
    </source>
</evidence>
<organism evidence="4 5">
    <name type="scientific">Aquipseudomonas alcaligenes</name>
    <name type="common">Pseudomonas alcaligenes</name>
    <dbReference type="NCBI Taxonomy" id="43263"/>
    <lineage>
        <taxon>Bacteria</taxon>
        <taxon>Pseudomonadati</taxon>
        <taxon>Pseudomonadota</taxon>
        <taxon>Gammaproteobacteria</taxon>
        <taxon>Pseudomonadales</taxon>
        <taxon>Pseudomonadaceae</taxon>
        <taxon>Aquipseudomonas</taxon>
    </lineage>
</organism>
<dbReference type="InterPro" id="IPR050902">
    <property type="entry name" value="ABC_Transporter_SBP"/>
</dbReference>
<dbReference type="Pfam" id="PF01497">
    <property type="entry name" value="Peripla_BP_2"/>
    <property type="match status" value="1"/>
</dbReference>
<gene>
    <name evidence="4" type="ORF">N5C05_13420</name>
</gene>
<keyword evidence="4" id="KW-0675">Receptor</keyword>
<dbReference type="EMBL" id="JAOBYN010000011">
    <property type="protein sequence ID" value="MDH1055755.1"/>
    <property type="molecule type" value="Genomic_DNA"/>
</dbReference>
<sequence length="272" mass="30108">MRTLLAVCLLALSPALTAAERVVSLAPSMSEIMLELGAERRLVGLLDGGPRPPALAGVPSVGRYGQVELETLLALKPDLLLLWPGSVPEAQQAQLRAFGIPLYVGEPHDLQALAEQFAEVGRLVGTEARGRELRERFITRLAELRQRYRREPPLTVFYQVWNEPLYTLGGRQIVSDALRVCGARNVFADLQLPAPQVNVEAVLGRAPEVILAGSEAELQRWRAWPQLPAVRLEQLWLVPDKGLERPSFQMLAATEKLCELLARAAEPRVPKR</sequence>
<accession>A0AA42SR70</accession>
<name>A0AA42SR70_AQUAC</name>
<dbReference type="RefSeq" id="WP_280054275.1">
    <property type="nucleotide sequence ID" value="NZ_JAOBYN010000011.1"/>
</dbReference>
<dbReference type="PANTHER" id="PTHR30535:SF34">
    <property type="entry name" value="MOLYBDATE-BINDING PROTEIN MOLA"/>
    <property type="match status" value="1"/>
</dbReference>